<dbReference type="EMBL" id="NBSK02000007">
    <property type="protein sequence ID" value="KAJ0198013.1"/>
    <property type="molecule type" value="Genomic_DNA"/>
</dbReference>
<comment type="caution">
    <text evidence="6">The sequence shown here is derived from an EMBL/GenBank/DDBJ whole genome shotgun (WGS) entry which is preliminary data.</text>
</comment>
<feature type="compositionally biased region" description="Pro residues" evidence="4">
    <location>
        <begin position="117"/>
        <end position="142"/>
    </location>
</feature>
<evidence type="ECO:0000256" key="2">
    <source>
        <dbReference type="ARBA" id="ARBA00022525"/>
    </source>
</evidence>
<feature type="domain" description="Knottins-like" evidence="5">
    <location>
        <begin position="33"/>
        <end position="80"/>
    </location>
</feature>
<dbReference type="PANTHER" id="PTHR33147:SF147">
    <property type="entry name" value="KNOTTIN, SCORPION TOXIN"/>
    <property type="match status" value="1"/>
</dbReference>
<feature type="region of interest" description="Disordered" evidence="4">
    <location>
        <begin position="85"/>
        <end position="142"/>
    </location>
</feature>
<evidence type="ECO:0000256" key="1">
    <source>
        <dbReference type="ARBA" id="ARBA00004613"/>
    </source>
</evidence>
<feature type="compositionally biased region" description="Pro residues" evidence="4">
    <location>
        <begin position="90"/>
        <end position="109"/>
    </location>
</feature>
<protein>
    <recommendedName>
        <fullName evidence="5">Knottins-like domain-containing protein</fullName>
    </recommendedName>
</protein>
<name>A0A9R1V2E1_LACSA</name>
<dbReference type="GO" id="GO:0005576">
    <property type="term" value="C:extracellular region"/>
    <property type="evidence" value="ECO:0007669"/>
    <property type="project" value="UniProtKB-SubCell"/>
</dbReference>
<evidence type="ECO:0000256" key="3">
    <source>
        <dbReference type="ARBA" id="ARBA00023157"/>
    </source>
</evidence>
<evidence type="ECO:0000259" key="5">
    <source>
        <dbReference type="SMART" id="SM00505"/>
    </source>
</evidence>
<dbReference type="AlphaFoldDB" id="A0A9R1V2E1"/>
<dbReference type="InterPro" id="IPR003614">
    <property type="entry name" value="Knottins"/>
</dbReference>
<dbReference type="InterPro" id="IPR036574">
    <property type="entry name" value="Scorpion_toxin-like_sf"/>
</dbReference>
<accession>A0A9R1V2E1</accession>
<evidence type="ECO:0000313" key="7">
    <source>
        <dbReference type="Proteomes" id="UP000235145"/>
    </source>
</evidence>
<reference evidence="6 7" key="1">
    <citation type="journal article" date="2017" name="Nat. Commun.">
        <title>Genome assembly with in vitro proximity ligation data and whole-genome triplication in lettuce.</title>
        <authorList>
            <person name="Reyes-Chin-Wo S."/>
            <person name="Wang Z."/>
            <person name="Yang X."/>
            <person name="Kozik A."/>
            <person name="Arikit S."/>
            <person name="Song C."/>
            <person name="Xia L."/>
            <person name="Froenicke L."/>
            <person name="Lavelle D.O."/>
            <person name="Truco M.J."/>
            <person name="Xia R."/>
            <person name="Zhu S."/>
            <person name="Xu C."/>
            <person name="Xu H."/>
            <person name="Xu X."/>
            <person name="Cox K."/>
            <person name="Korf I."/>
            <person name="Meyers B.C."/>
            <person name="Michelmore R.W."/>
        </authorList>
    </citation>
    <scope>NUCLEOTIDE SEQUENCE [LARGE SCALE GENOMIC DNA]</scope>
    <source>
        <strain evidence="7">cv. Salinas</strain>
        <tissue evidence="6">Seedlings</tissue>
    </source>
</reference>
<dbReference type="SMART" id="SM00505">
    <property type="entry name" value="Knot1"/>
    <property type="match status" value="1"/>
</dbReference>
<dbReference type="PANTHER" id="PTHR33147">
    <property type="entry name" value="DEFENSIN-LIKE PROTEIN 1"/>
    <property type="match status" value="1"/>
</dbReference>
<dbReference type="Gene3D" id="3.30.30.10">
    <property type="entry name" value="Knottin, scorpion toxin-like"/>
    <property type="match status" value="1"/>
</dbReference>
<dbReference type="SUPFAM" id="SSF57095">
    <property type="entry name" value="Scorpion toxin-like"/>
    <property type="match status" value="1"/>
</dbReference>
<dbReference type="GO" id="GO:0006952">
    <property type="term" value="P:defense response"/>
    <property type="evidence" value="ECO:0007669"/>
    <property type="project" value="InterPro"/>
</dbReference>
<organism evidence="6 7">
    <name type="scientific">Lactuca sativa</name>
    <name type="common">Garden lettuce</name>
    <dbReference type="NCBI Taxonomy" id="4236"/>
    <lineage>
        <taxon>Eukaryota</taxon>
        <taxon>Viridiplantae</taxon>
        <taxon>Streptophyta</taxon>
        <taxon>Embryophyta</taxon>
        <taxon>Tracheophyta</taxon>
        <taxon>Spermatophyta</taxon>
        <taxon>Magnoliopsida</taxon>
        <taxon>eudicotyledons</taxon>
        <taxon>Gunneridae</taxon>
        <taxon>Pentapetalae</taxon>
        <taxon>asterids</taxon>
        <taxon>campanulids</taxon>
        <taxon>Asterales</taxon>
        <taxon>Asteraceae</taxon>
        <taxon>Cichorioideae</taxon>
        <taxon>Cichorieae</taxon>
        <taxon>Lactucinae</taxon>
        <taxon>Lactuca</taxon>
    </lineage>
</organism>
<proteinExistence type="predicted"/>
<comment type="subcellular location">
    <subcellularLocation>
        <location evidence="1">Secreted</location>
    </subcellularLocation>
</comment>
<gene>
    <name evidence="6" type="ORF">LSAT_V11C700378000</name>
</gene>
<sequence length="142" mass="14777">MLKLPPMQSFSSSSFLPFQVLNQSKISTVKGKLCEKVSQTWSGKCDSKKCDKKCIEWEKAVHGACHKREGKGGCFCYFDCAKKPPKDAKPVPPDAVPPPPKDGSPPKDSPPADGGGSPPPADGGGSPPPADGGGAPPAPSRH</sequence>
<dbReference type="Pfam" id="PF00304">
    <property type="entry name" value="Gamma-thionin"/>
    <property type="match status" value="1"/>
</dbReference>
<keyword evidence="7" id="KW-1185">Reference proteome</keyword>
<keyword evidence="3" id="KW-1015">Disulfide bond</keyword>
<evidence type="ECO:0000313" key="6">
    <source>
        <dbReference type="EMBL" id="KAJ0198013.1"/>
    </source>
</evidence>
<dbReference type="Proteomes" id="UP000235145">
    <property type="component" value="Unassembled WGS sequence"/>
</dbReference>
<evidence type="ECO:0000256" key="4">
    <source>
        <dbReference type="SAM" id="MobiDB-lite"/>
    </source>
</evidence>
<keyword evidence="2" id="KW-0964">Secreted</keyword>